<dbReference type="InterPro" id="IPR011006">
    <property type="entry name" value="CheY-like_superfamily"/>
</dbReference>
<keyword evidence="6" id="KW-1185">Reference proteome</keyword>
<feature type="domain" description="Response regulatory" evidence="4">
    <location>
        <begin position="58"/>
        <end position="175"/>
    </location>
</feature>
<keyword evidence="2" id="KW-0902">Two-component regulatory system</keyword>
<proteinExistence type="predicted"/>
<dbReference type="CDD" id="cd17546">
    <property type="entry name" value="REC_hyHK_CKI1_RcsC-like"/>
    <property type="match status" value="1"/>
</dbReference>
<gene>
    <name evidence="5" type="primary">luxQ_5</name>
    <name evidence="5" type="ORF">UC8_22690</name>
</gene>
<evidence type="ECO:0000313" key="6">
    <source>
        <dbReference type="Proteomes" id="UP000325286"/>
    </source>
</evidence>
<dbReference type="KEGG" id="rul:UC8_22690"/>
<dbReference type="SUPFAM" id="SSF52172">
    <property type="entry name" value="CheY-like"/>
    <property type="match status" value="1"/>
</dbReference>
<protein>
    <submittedName>
        <fullName evidence="5">Autoinducer 2 sensor kinase/phosphatase LuxQ</fullName>
        <ecNumber evidence="5">2.7.13.3</ecNumber>
    </submittedName>
</protein>
<dbReference type="GO" id="GO:0000160">
    <property type="term" value="P:phosphorelay signal transduction system"/>
    <property type="evidence" value="ECO:0007669"/>
    <property type="project" value="UniProtKB-KW"/>
</dbReference>
<sequence length="178" mass="20012">MLRSLYFDKFWGIRPVWYKACSSGGAPQNIRSDGNMILRMPHHPRDTEPQGRDSLCQSILIVEDTHAISFLLSRYLRDLADRIDVARDGHEAVRQVVRASDAQQPYDLILMDLQMPVMSGLEATLAIRNRGIQTPIVAMTAGNLDPQRCTEAGCNGYVLKPIDRLDFVGYLHSILDSV</sequence>
<keyword evidence="1 3" id="KW-0597">Phosphoprotein</keyword>
<evidence type="ECO:0000256" key="1">
    <source>
        <dbReference type="ARBA" id="ARBA00022553"/>
    </source>
</evidence>
<dbReference type="SMART" id="SM00448">
    <property type="entry name" value="REC"/>
    <property type="match status" value="1"/>
</dbReference>
<dbReference type="OrthoDB" id="9762493at2"/>
<dbReference type="Pfam" id="PF00072">
    <property type="entry name" value="Response_reg"/>
    <property type="match status" value="1"/>
</dbReference>
<evidence type="ECO:0000256" key="3">
    <source>
        <dbReference type="PROSITE-ProRule" id="PRU00169"/>
    </source>
</evidence>
<dbReference type="InterPro" id="IPR001789">
    <property type="entry name" value="Sig_transdc_resp-reg_receiver"/>
</dbReference>
<dbReference type="PANTHER" id="PTHR45339:SF1">
    <property type="entry name" value="HYBRID SIGNAL TRANSDUCTION HISTIDINE KINASE J"/>
    <property type="match status" value="1"/>
</dbReference>
<evidence type="ECO:0000256" key="2">
    <source>
        <dbReference type="ARBA" id="ARBA00023012"/>
    </source>
</evidence>
<name>A0A5B9QQQ3_9BACT</name>
<dbReference type="Gene3D" id="3.40.50.2300">
    <property type="match status" value="1"/>
</dbReference>
<organism evidence="5 6">
    <name type="scientific">Roseimaritima ulvae</name>
    <dbReference type="NCBI Taxonomy" id="980254"/>
    <lineage>
        <taxon>Bacteria</taxon>
        <taxon>Pseudomonadati</taxon>
        <taxon>Planctomycetota</taxon>
        <taxon>Planctomycetia</taxon>
        <taxon>Pirellulales</taxon>
        <taxon>Pirellulaceae</taxon>
        <taxon>Roseimaritima</taxon>
    </lineage>
</organism>
<dbReference type="AlphaFoldDB" id="A0A5B9QQQ3"/>
<dbReference type="EMBL" id="CP042914">
    <property type="protein sequence ID" value="QEG40262.1"/>
    <property type="molecule type" value="Genomic_DNA"/>
</dbReference>
<dbReference type="PANTHER" id="PTHR45339">
    <property type="entry name" value="HYBRID SIGNAL TRANSDUCTION HISTIDINE KINASE J"/>
    <property type="match status" value="1"/>
</dbReference>
<accession>A0A5B9QQQ3</accession>
<reference evidence="5 6" key="1">
    <citation type="submission" date="2019-08" db="EMBL/GenBank/DDBJ databases">
        <title>Deep-cultivation of Planctomycetes and their phenomic and genomic characterization uncovers novel biology.</title>
        <authorList>
            <person name="Wiegand S."/>
            <person name="Jogler M."/>
            <person name="Boedeker C."/>
            <person name="Pinto D."/>
            <person name="Vollmers J."/>
            <person name="Rivas-Marin E."/>
            <person name="Kohn T."/>
            <person name="Peeters S.H."/>
            <person name="Heuer A."/>
            <person name="Rast P."/>
            <person name="Oberbeckmann S."/>
            <person name="Bunk B."/>
            <person name="Jeske O."/>
            <person name="Meyerdierks A."/>
            <person name="Storesund J.E."/>
            <person name="Kallscheuer N."/>
            <person name="Luecker S."/>
            <person name="Lage O.M."/>
            <person name="Pohl T."/>
            <person name="Merkel B.J."/>
            <person name="Hornburger P."/>
            <person name="Mueller R.-W."/>
            <person name="Bruemmer F."/>
            <person name="Labrenz M."/>
            <person name="Spormann A.M."/>
            <person name="Op den Camp H."/>
            <person name="Overmann J."/>
            <person name="Amann R."/>
            <person name="Jetten M.S.M."/>
            <person name="Mascher T."/>
            <person name="Medema M.H."/>
            <person name="Devos D.P."/>
            <person name="Kaster A.-K."/>
            <person name="Ovreas L."/>
            <person name="Rohde M."/>
            <person name="Galperin M.Y."/>
            <person name="Jogler C."/>
        </authorList>
    </citation>
    <scope>NUCLEOTIDE SEQUENCE [LARGE SCALE GENOMIC DNA]</scope>
    <source>
        <strain evidence="5 6">UC8</strain>
    </source>
</reference>
<dbReference type="PROSITE" id="PS50110">
    <property type="entry name" value="RESPONSE_REGULATORY"/>
    <property type="match status" value="1"/>
</dbReference>
<dbReference type="EC" id="2.7.13.3" evidence="5"/>
<dbReference type="Proteomes" id="UP000325286">
    <property type="component" value="Chromosome"/>
</dbReference>
<keyword evidence="5" id="KW-0418">Kinase</keyword>
<keyword evidence="5" id="KW-0808">Transferase</keyword>
<feature type="modified residue" description="4-aspartylphosphate" evidence="3">
    <location>
        <position position="112"/>
    </location>
</feature>
<dbReference type="GO" id="GO:0004673">
    <property type="term" value="F:protein histidine kinase activity"/>
    <property type="evidence" value="ECO:0007669"/>
    <property type="project" value="UniProtKB-EC"/>
</dbReference>
<evidence type="ECO:0000259" key="4">
    <source>
        <dbReference type="PROSITE" id="PS50110"/>
    </source>
</evidence>
<evidence type="ECO:0000313" key="5">
    <source>
        <dbReference type="EMBL" id="QEG40262.1"/>
    </source>
</evidence>